<dbReference type="Proteomes" id="UP001606301">
    <property type="component" value="Unassembled WGS sequence"/>
</dbReference>
<dbReference type="InterPro" id="IPR013424">
    <property type="entry name" value="Ice-binding_C"/>
</dbReference>
<evidence type="ECO:0000313" key="3">
    <source>
        <dbReference type="EMBL" id="MFG6440001.1"/>
    </source>
</evidence>
<evidence type="ECO:0000256" key="1">
    <source>
        <dbReference type="SAM" id="SignalP"/>
    </source>
</evidence>
<dbReference type="Pfam" id="PF07589">
    <property type="entry name" value="PEP-CTERM"/>
    <property type="match status" value="1"/>
</dbReference>
<evidence type="ECO:0000313" key="4">
    <source>
        <dbReference type="Proteomes" id="UP001606301"/>
    </source>
</evidence>
<comment type="caution">
    <text evidence="3">The sequence shown here is derived from an EMBL/GenBank/DDBJ whole genome shotgun (WGS) entry which is preliminary data.</text>
</comment>
<protein>
    <submittedName>
        <fullName evidence="3">PEP-CTERM sorting domain-containing protein</fullName>
    </submittedName>
</protein>
<sequence length="211" mass="22329">MRIHAGLPALALSVGLSLTGTAHAITYSVDAGELALNSRFNQFYSYYTETSDGQLQAAAFYYAESHRFAQSAETATIAPGEVHRFEWLFSVSQATTLSENISGLGFAQSPLSVQLMQGDTVLITLQPKAGQAGLGVNYAFPTTALAAQTPYRLLVSMQGPTELDQGFAWGALMALDVSAPAPLPVPEPASALLMLAGLLGLPLLARRRRAA</sequence>
<feature type="chain" id="PRO_5045223256" evidence="1">
    <location>
        <begin position="25"/>
        <end position="211"/>
    </location>
</feature>
<name>A0ABW7FE61_9BURK</name>
<reference evidence="3 4" key="1">
    <citation type="submission" date="2024-08" db="EMBL/GenBank/DDBJ databases">
        <authorList>
            <person name="Lu H."/>
        </authorList>
    </citation>
    <scope>NUCLEOTIDE SEQUENCE [LARGE SCALE GENOMIC DNA]</scope>
    <source>
        <strain evidence="3 4">LKC17W</strain>
    </source>
</reference>
<accession>A0ABW7FE61</accession>
<proteinExistence type="predicted"/>
<evidence type="ECO:0000259" key="2">
    <source>
        <dbReference type="Pfam" id="PF07589"/>
    </source>
</evidence>
<organism evidence="3 4">
    <name type="scientific">Pelomonas margarita</name>
    <dbReference type="NCBI Taxonomy" id="3299031"/>
    <lineage>
        <taxon>Bacteria</taxon>
        <taxon>Pseudomonadati</taxon>
        <taxon>Pseudomonadota</taxon>
        <taxon>Betaproteobacteria</taxon>
        <taxon>Burkholderiales</taxon>
        <taxon>Sphaerotilaceae</taxon>
        <taxon>Roseateles</taxon>
    </lineage>
</organism>
<keyword evidence="1" id="KW-0732">Signal</keyword>
<keyword evidence="4" id="KW-1185">Reference proteome</keyword>
<feature type="signal peptide" evidence="1">
    <location>
        <begin position="1"/>
        <end position="24"/>
    </location>
</feature>
<dbReference type="EMBL" id="JBIGHW010000002">
    <property type="protein sequence ID" value="MFG6440001.1"/>
    <property type="molecule type" value="Genomic_DNA"/>
</dbReference>
<feature type="domain" description="Ice-binding protein C-terminal" evidence="2">
    <location>
        <begin position="184"/>
        <end position="209"/>
    </location>
</feature>
<gene>
    <name evidence="3" type="ORF">ACG0Z3_04840</name>
</gene>
<dbReference type="RefSeq" id="WP_394395811.1">
    <property type="nucleotide sequence ID" value="NZ_JBIGHW010000002.1"/>
</dbReference>
<dbReference type="NCBIfam" id="TIGR02595">
    <property type="entry name" value="PEP_CTERM"/>
    <property type="match status" value="1"/>
</dbReference>